<dbReference type="EMBL" id="JABKKF010000008">
    <property type="protein sequence ID" value="NPD92533.1"/>
    <property type="molecule type" value="Genomic_DNA"/>
</dbReference>
<keyword evidence="2" id="KW-1185">Reference proteome</keyword>
<proteinExistence type="predicted"/>
<accession>A0ABX2ANL6</accession>
<evidence type="ECO:0000313" key="2">
    <source>
        <dbReference type="Proteomes" id="UP000714420"/>
    </source>
</evidence>
<sequence length="189" mass="22512">MYRLKRMIVWMKRLHQCRGFGVQSPFGYSFIRYVINEHYPYYAYADLEKSMPYIDKCTRKLGKLYFRIANYLQPKVIYDYCPTSDAYNEYFRAGCKKAVIVDKVCDYSEVGLARITLTDNCQYEIDNLLNCGNEHLVIIVENIYRDTKSKDLWKSLIADERTGITFDLYYAGLIFLDKSYYKMDYVVNF</sequence>
<dbReference type="RefSeq" id="WP_172275862.1">
    <property type="nucleotide sequence ID" value="NZ_CASGMU010000008.1"/>
</dbReference>
<gene>
    <name evidence="1" type="ORF">HPS56_09305</name>
</gene>
<comment type="caution">
    <text evidence="1">The sequence shown here is derived from an EMBL/GenBank/DDBJ whole genome shotgun (WGS) entry which is preliminary data.</text>
</comment>
<name>A0ABX2ANL6_9BACT</name>
<evidence type="ECO:0000313" key="1">
    <source>
        <dbReference type="EMBL" id="NPD92533.1"/>
    </source>
</evidence>
<reference evidence="1 2" key="1">
    <citation type="submission" date="2020-05" db="EMBL/GenBank/DDBJ databases">
        <title>Distinct polysaccharide utilization as determinants for interspecies competition between intestinal Prevotella spp.</title>
        <authorList>
            <person name="Galvez E.J.C."/>
            <person name="Iljazovic A."/>
            <person name="Strowig T."/>
        </authorList>
    </citation>
    <scope>NUCLEOTIDE SEQUENCE [LARGE SCALE GENOMIC DNA]</scope>
    <source>
        <strain evidence="1 2">PMUR</strain>
    </source>
</reference>
<dbReference type="Proteomes" id="UP000714420">
    <property type="component" value="Unassembled WGS sequence"/>
</dbReference>
<protein>
    <submittedName>
        <fullName evidence="1">Uncharacterized protein</fullName>
    </submittedName>
</protein>
<organism evidence="1 2">
    <name type="scientific">Xylanibacter muris</name>
    <dbReference type="NCBI Taxonomy" id="2736290"/>
    <lineage>
        <taxon>Bacteria</taxon>
        <taxon>Pseudomonadati</taxon>
        <taxon>Bacteroidota</taxon>
        <taxon>Bacteroidia</taxon>
        <taxon>Bacteroidales</taxon>
        <taxon>Prevotellaceae</taxon>
        <taxon>Xylanibacter</taxon>
    </lineage>
</organism>